<proteinExistence type="predicted"/>
<gene>
    <name evidence="1" type="ORF">RAE19_09790</name>
</gene>
<reference evidence="1 2" key="1">
    <citation type="submission" date="2023-08" db="EMBL/GenBank/DDBJ databases">
        <title>Rhodoferax potami sp. nov. and Rhodoferax mekongensis sp. nov., isolated from the Mekong River in Thailand.</title>
        <authorList>
            <person name="Kitikhun S."/>
            <person name="Charoenyingcharoen P."/>
            <person name="Siriarchawattana P."/>
            <person name="Likhitrattanapisal S."/>
            <person name="Nilsakha T."/>
            <person name="Chanpet A."/>
            <person name="Rattanawaree P."/>
            <person name="Ingsriswang S."/>
        </authorList>
    </citation>
    <scope>NUCLEOTIDE SEQUENCE [LARGE SCALE GENOMIC DNA]</scope>
    <source>
        <strain evidence="1 2">TBRC 17660</strain>
    </source>
</reference>
<dbReference type="PIRSF" id="PIRSF003108">
    <property type="entry name" value="DinJ"/>
    <property type="match status" value="1"/>
</dbReference>
<comment type="caution">
    <text evidence="1">The sequence shown here is derived from an EMBL/GenBank/DDBJ whole genome shotgun (WGS) entry which is preliminary data.</text>
</comment>
<dbReference type="InterPro" id="IPR013321">
    <property type="entry name" value="Arc_rbn_hlx_hlx"/>
</dbReference>
<dbReference type="InterPro" id="IPR007337">
    <property type="entry name" value="RelB/DinJ"/>
</dbReference>
<name>A0ABU3KNZ8_9BURK</name>
<organism evidence="1 2">
    <name type="scientific">Rhodoferax potami</name>
    <dbReference type="NCBI Taxonomy" id="3068338"/>
    <lineage>
        <taxon>Bacteria</taxon>
        <taxon>Pseudomonadati</taxon>
        <taxon>Pseudomonadota</taxon>
        <taxon>Betaproteobacteria</taxon>
        <taxon>Burkholderiales</taxon>
        <taxon>Comamonadaceae</taxon>
        <taxon>Rhodoferax</taxon>
    </lineage>
</organism>
<evidence type="ECO:0000313" key="2">
    <source>
        <dbReference type="Proteomes" id="UP001321700"/>
    </source>
</evidence>
<dbReference type="NCBIfam" id="TIGR02384">
    <property type="entry name" value="RelB_DinJ"/>
    <property type="match status" value="1"/>
</dbReference>
<dbReference type="Gene3D" id="1.10.1220.10">
    <property type="entry name" value="Met repressor-like"/>
    <property type="match status" value="1"/>
</dbReference>
<sequence length="85" mass="9068">MKKQSTEVLADLGLDLSGAIRLFLRQVVEVGGLPFEVRKPTPETVAAMMEARAMSAARYGSSKELFDGLDKQAGKGKARASAKKG</sequence>
<dbReference type="Pfam" id="PF04221">
    <property type="entry name" value="RelB"/>
    <property type="match status" value="1"/>
</dbReference>
<dbReference type="EMBL" id="JAVBIK010000001">
    <property type="protein sequence ID" value="MDT7518999.1"/>
    <property type="molecule type" value="Genomic_DNA"/>
</dbReference>
<keyword evidence="2" id="KW-1185">Reference proteome</keyword>
<evidence type="ECO:0000313" key="1">
    <source>
        <dbReference type="EMBL" id="MDT7518999.1"/>
    </source>
</evidence>
<accession>A0ABU3KNZ8</accession>
<dbReference type="Proteomes" id="UP001321700">
    <property type="component" value="Unassembled WGS sequence"/>
</dbReference>
<dbReference type="InterPro" id="IPR026262">
    <property type="entry name" value="DinJ"/>
</dbReference>
<protein>
    <submittedName>
        <fullName evidence="1">Type II toxin-antitoxin system RelB/DinJ family antitoxin</fullName>
    </submittedName>
</protein>